<reference evidence="1" key="1">
    <citation type="journal article" date="2015" name="Nature">
        <title>Complex archaea that bridge the gap between prokaryotes and eukaryotes.</title>
        <authorList>
            <person name="Spang A."/>
            <person name="Saw J.H."/>
            <person name="Jorgensen S.L."/>
            <person name="Zaremba-Niedzwiedzka K."/>
            <person name="Martijn J."/>
            <person name="Lind A.E."/>
            <person name="van Eijk R."/>
            <person name="Schleper C."/>
            <person name="Guy L."/>
            <person name="Ettema T.J."/>
        </authorList>
    </citation>
    <scope>NUCLEOTIDE SEQUENCE</scope>
</reference>
<accession>A0A0F9EU36</accession>
<comment type="caution">
    <text evidence="1">The sequence shown here is derived from an EMBL/GenBank/DDBJ whole genome shotgun (WGS) entry which is preliminary data.</text>
</comment>
<dbReference type="AlphaFoldDB" id="A0A0F9EU36"/>
<feature type="non-terminal residue" evidence="1">
    <location>
        <position position="1"/>
    </location>
</feature>
<gene>
    <name evidence="1" type="ORF">LCGC14_2386440</name>
</gene>
<sequence>PKAWDWKAVGNLPADSWRSKTLFPKPFLDCLDRGPFFQFREPLTETPLPEKPLVGRGELLQRAEVDPKDGLNDRWPSEAW</sequence>
<name>A0A0F9EU36_9ZZZZ</name>
<proteinExistence type="predicted"/>
<organism evidence="1">
    <name type="scientific">marine sediment metagenome</name>
    <dbReference type="NCBI Taxonomy" id="412755"/>
    <lineage>
        <taxon>unclassified sequences</taxon>
        <taxon>metagenomes</taxon>
        <taxon>ecological metagenomes</taxon>
    </lineage>
</organism>
<protein>
    <submittedName>
        <fullName evidence="1">Uncharacterized protein</fullName>
    </submittedName>
</protein>
<evidence type="ECO:0000313" key="1">
    <source>
        <dbReference type="EMBL" id="KKL27308.1"/>
    </source>
</evidence>
<dbReference type="EMBL" id="LAZR01035511">
    <property type="protein sequence ID" value="KKL27308.1"/>
    <property type="molecule type" value="Genomic_DNA"/>
</dbReference>